<accession>A0A8J1U6R6</accession>
<gene>
    <name evidence="10" type="ORF">OFUS_LOCUS16324</name>
</gene>
<sequence>MASLGKNTLLVVRSLNDKGHRILRHTLQGKWAVTIEATGKGERGYATGCDPFGHQRFKSTCGSLNHTSIRNKYVKASTEPMEQTAGNNLIRNNAKNDLLHWTEKTLTVSWADGQQDSYNATWLRYNCHCPLCKQEHSGQRLLDIWSLPPAFSLQSARIQGEDVCLEWEGNDHKGRIPLSFLQEYNYAVKTAKDVTDQRISSALKGDIKEVDYFDIMDNRDAQWQYLKNLNEDGICLVKNVPTVDKTVKKVAEVIAPIQGTIYGETFDVVTTDKPINAAYSTVGLQYHMDLVYYESPPGLQFLHCLRNDPCVKGGESIFLDIFHIAEEMRQLYPEKFEVLCRVPATFQKIHYERERPVHMVYQRPHIILNHNDQITGVHWSPQFEGPLMAQPGDVEPYYDAYNTLTRLMTQSHAQKMMKLQPGDCIVFNNRRVLHGRQPFEDNGGVRHLQGTYVNIDEFLSQYIVLCNITGNPDIAKRVGNQCFS</sequence>
<protein>
    <submittedName>
        <fullName evidence="10">Uncharacterized protein</fullName>
    </submittedName>
</protein>
<evidence type="ECO:0000256" key="8">
    <source>
        <dbReference type="ARBA" id="ARBA00023002"/>
    </source>
</evidence>
<keyword evidence="11" id="KW-1185">Reference proteome</keyword>
<dbReference type="UniPathway" id="UPA00118"/>
<name>A0A8J1U6R6_OWEFU</name>
<comment type="caution">
    <text evidence="10">The sequence shown here is derived from an EMBL/GenBank/DDBJ whole genome shotgun (WGS) entry which is preliminary data.</text>
</comment>
<dbReference type="PANTHER" id="PTHR10696">
    <property type="entry name" value="GAMMA-BUTYROBETAINE HYDROXYLASE-RELATED"/>
    <property type="match status" value="1"/>
</dbReference>
<dbReference type="CDD" id="cd00250">
    <property type="entry name" value="CAS_like"/>
    <property type="match status" value="1"/>
</dbReference>
<comment type="cofactor">
    <cofactor evidence="1">
        <name>Fe(2+)</name>
        <dbReference type="ChEBI" id="CHEBI:29033"/>
    </cofactor>
</comment>
<dbReference type="GO" id="GO:0045329">
    <property type="term" value="P:carnitine biosynthetic process"/>
    <property type="evidence" value="ECO:0007669"/>
    <property type="project" value="UniProtKB-UniPathway"/>
</dbReference>
<dbReference type="PANTHER" id="PTHR10696:SF25">
    <property type="entry name" value="OXIDOREDUCTASE AIM17-RELATED"/>
    <property type="match status" value="1"/>
</dbReference>
<evidence type="ECO:0000313" key="10">
    <source>
        <dbReference type="EMBL" id="CAH1791212.1"/>
    </source>
</evidence>
<proteinExistence type="inferred from homology"/>
<keyword evidence="5" id="KW-0479">Metal-binding</keyword>
<evidence type="ECO:0000256" key="3">
    <source>
        <dbReference type="ARBA" id="ARBA00005022"/>
    </source>
</evidence>
<evidence type="ECO:0000256" key="9">
    <source>
        <dbReference type="ARBA" id="ARBA00023004"/>
    </source>
</evidence>
<dbReference type="Pfam" id="PF02668">
    <property type="entry name" value="TauD"/>
    <property type="match status" value="1"/>
</dbReference>
<comment type="similarity">
    <text evidence="4">Belongs to the gamma-BBH/TMLD family.</text>
</comment>
<organism evidence="10 11">
    <name type="scientific">Owenia fusiformis</name>
    <name type="common">Polychaete worm</name>
    <dbReference type="NCBI Taxonomy" id="6347"/>
    <lineage>
        <taxon>Eukaryota</taxon>
        <taxon>Metazoa</taxon>
        <taxon>Spiralia</taxon>
        <taxon>Lophotrochozoa</taxon>
        <taxon>Annelida</taxon>
        <taxon>Polychaeta</taxon>
        <taxon>Sedentaria</taxon>
        <taxon>Canalipalpata</taxon>
        <taxon>Sabellida</taxon>
        <taxon>Oweniida</taxon>
        <taxon>Oweniidae</taxon>
        <taxon>Owenia</taxon>
    </lineage>
</organism>
<dbReference type="GO" id="GO:0046872">
    <property type="term" value="F:metal ion binding"/>
    <property type="evidence" value="ECO:0007669"/>
    <property type="project" value="UniProtKB-KW"/>
</dbReference>
<dbReference type="Gene3D" id="3.60.130.10">
    <property type="entry name" value="Clavaminate synthase-like"/>
    <property type="match status" value="1"/>
</dbReference>
<evidence type="ECO:0000313" key="11">
    <source>
        <dbReference type="Proteomes" id="UP000749559"/>
    </source>
</evidence>
<dbReference type="GO" id="GO:0005739">
    <property type="term" value="C:mitochondrion"/>
    <property type="evidence" value="ECO:0007669"/>
    <property type="project" value="TreeGrafter"/>
</dbReference>
<dbReference type="FunFam" id="3.60.130.10:FF:000001">
    <property type="entry name" value="Trimethyllysine dioxygenase, mitochondrial"/>
    <property type="match status" value="1"/>
</dbReference>
<dbReference type="Gene3D" id="3.30.2020.30">
    <property type="match status" value="1"/>
</dbReference>
<dbReference type="AlphaFoldDB" id="A0A8J1U6R6"/>
<keyword evidence="8" id="KW-0560">Oxidoreductase</keyword>
<dbReference type="InterPro" id="IPR042098">
    <property type="entry name" value="TauD-like_sf"/>
</dbReference>
<dbReference type="InterPro" id="IPR003819">
    <property type="entry name" value="TauD/TfdA-like"/>
</dbReference>
<dbReference type="InterPro" id="IPR038492">
    <property type="entry name" value="GBBH-like_N_sf"/>
</dbReference>
<dbReference type="GO" id="GO:0016706">
    <property type="term" value="F:2-oxoglutarate-dependent dioxygenase activity"/>
    <property type="evidence" value="ECO:0007669"/>
    <property type="project" value="UniProtKB-ARBA"/>
</dbReference>
<keyword evidence="6" id="KW-0124">Carnitine biosynthesis</keyword>
<dbReference type="InterPro" id="IPR010376">
    <property type="entry name" value="GBBH-like_N"/>
</dbReference>
<evidence type="ECO:0000256" key="2">
    <source>
        <dbReference type="ARBA" id="ARBA00001961"/>
    </source>
</evidence>
<dbReference type="Pfam" id="PF06155">
    <property type="entry name" value="GBBH-like_N"/>
    <property type="match status" value="1"/>
</dbReference>
<comment type="cofactor">
    <cofactor evidence="2">
        <name>L-ascorbate</name>
        <dbReference type="ChEBI" id="CHEBI:38290"/>
    </cofactor>
</comment>
<keyword evidence="9" id="KW-0408">Iron</keyword>
<dbReference type="Proteomes" id="UP000749559">
    <property type="component" value="Unassembled WGS sequence"/>
</dbReference>
<evidence type="ECO:0000256" key="6">
    <source>
        <dbReference type="ARBA" id="ARBA00022873"/>
    </source>
</evidence>
<evidence type="ECO:0000256" key="4">
    <source>
        <dbReference type="ARBA" id="ARBA00008654"/>
    </source>
</evidence>
<reference evidence="10" key="1">
    <citation type="submission" date="2022-03" db="EMBL/GenBank/DDBJ databases">
        <authorList>
            <person name="Martin C."/>
        </authorList>
    </citation>
    <scope>NUCLEOTIDE SEQUENCE</scope>
</reference>
<comment type="pathway">
    <text evidence="3">Amine and polyamine biosynthesis; carnitine biosynthesis.</text>
</comment>
<dbReference type="SUPFAM" id="SSF51197">
    <property type="entry name" value="Clavaminate synthase-like"/>
    <property type="match status" value="1"/>
</dbReference>
<evidence type="ECO:0000256" key="7">
    <source>
        <dbReference type="ARBA" id="ARBA00022964"/>
    </source>
</evidence>
<dbReference type="OrthoDB" id="406634at2759"/>
<evidence type="ECO:0000256" key="1">
    <source>
        <dbReference type="ARBA" id="ARBA00001954"/>
    </source>
</evidence>
<keyword evidence="7" id="KW-0223">Dioxygenase</keyword>
<dbReference type="InterPro" id="IPR050411">
    <property type="entry name" value="AlphaKG_dependent_hydroxylases"/>
</dbReference>
<dbReference type="FunFam" id="3.30.2020.30:FF:000002">
    <property type="entry name" value="Putative gamma-butyrobetaine dioxygenase"/>
    <property type="match status" value="1"/>
</dbReference>
<evidence type="ECO:0000256" key="5">
    <source>
        <dbReference type="ARBA" id="ARBA00022723"/>
    </source>
</evidence>
<dbReference type="EMBL" id="CAIIXF020000008">
    <property type="protein sequence ID" value="CAH1791212.1"/>
    <property type="molecule type" value="Genomic_DNA"/>
</dbReference>